<name>A0A1H7QPY1_9GAMM</name>
<gene>
    <name evidence="3" type="ORF">SAMN05216262_11254</name>
</gene>
<dbReference type="Proteomes" id="UP000199297">
    <property type="component" value="Unassembled WGS sequence"/>
</dbReference>
<evidence type="ECO:0000259" key="2">
    <source>
        <dbReference type="Pfam" id="PF10675"/>
    </source>
</evidence>
<evidence type="ECO:0000313" key="4">
    <source>
        <dbReference type="Proteomes" id="UP000199297"/>
    </source>
</evidence>
<reference evidence="4" key="1">
    <citation type="submission" date="2016-10" db="EMBL/GenBank/DDBJ databases">
        <authorList>
            <person name="Varghese N."/>
            <person name="Submissions S."/>
        </authorList>
    </citation>
    <scope>NUCLEOTIDE SEQUENCE [LARGE SCALE GENOMIC DNA]</scope>
    <source>
        <strain evidence="4">CGMCC 1.9127</strain>
    </source>
</reference>
<dbReference type="RefSeq" id="WP_085285477.1">
    <property type="nucleotide sequence ID" value="NZ_FOBI01000012.1"/>
</dbReference>
<keyword evidence="1" id="KW-0812">Transmembrane</keyword>
<keyword evidence="1" id="KW-0472">Membrane</keyword>
<dbReference type="EMBL" id="FOBI01000012">
    <property type="protein sequence ID" value="SEL49764.1"/>
    <property type="molecule type" value="Genomic_DNA"/>
</dbReference>
<dbReference type="AlphaFoldDB" id="A0A1H7QPY1"/>
<dbReference type="Pfam" id="PF10675">
    <property type="entry name" value="DUF2489"/>
    <property type="match status" value="1"/>
</dbReference>
<accession>A0A1H7QPY1</accession>
<evidence type="ECO:0000256" key="1">
    <source>
        <dbReference type="SAM" id="Phobius"/>
    </source>
</evidence>
<keyword evidence="1" id="KW-1133">Transmembrane helix</keyword>
<feature type="transmembrane region" description="Helical" evidence="1">
    <location>
        <begin position="6"/>
        <end position="29"/>
    </location>
</feature>
<dbReference type="STRING" id="641665.GCA_002104455_01094"/>
<sequence length="167" mass="19276">MLTNPWLYLVLFALVIVVVLAAIATKLLMQLKQQTQAQQQQADAQQLALAQHDKKIINSVIIIVRAMKEEQCDFAEGCWRLSVLLDSLKLSEALNKQFPAIFEFYNGIKHMPILKERKALDKKTRMKLDFERMKLEAELADDIRRDIELLHQYANERAHILTANSSD</sequence>
<keyword evidence="4" id="KW-1185">Reference proteome</keyword>
<feature type="domain" description="DUF2489" evidence="2">
    <location>
        <begin position="17"/>
        <end position="148"/>
    </location>
</feature>
<dbReference type="OrthoDB" id="5293867at2"/>
<evidence type="ECO:0000313" key="3">
    <source>
        <dbReference type="EMBL" id="SEL49764.1"/>
    </source>
</evidence>
<dbReference type="InterPro" id="IPR019617">
    <property type="entry name" value="DUF2489"/>
</dbReference>
<organism evidence="3 4">
    <name type="scientific">Colwellia chukchiensis</name>
    <dbReference type="NCBI Taxonomy" id="641665"/>
    <lineage>
        <taxon>Bacteria</taxon>
        <taxon>Pseudomonadati</taxon>
        <taxon>Pseudomonadota</taxon>
        <taxon>Gammaproteobacteria</taxon>
        <taxon>Alteromonadales</taxon>
        <taxon>Colwelliaceae</taxon>
        <taxon>Colwellia</taxon>
    </lineage>
</organism>
<proteinExistence type="predicted"/>
<protein>
    <recommendedName>
        <fullName evidence="2">DUF2489 domain-containing protein</fullName>
    </recommendedName>
</protein>